<name>A0AA47JN23_VIBPH</name>
<feature type="domain" description="Type II/III secretion system secretin-like" evidence="6">
    <location>
        <begin position="416"/>
        <end position="542"/>
    </location>
</feature>
<evidence type="ECO:0000256" key="2">
    <source>
        <dbReference type="ARBA" id="ARBA00022729"/>
    </source>
</evidence>
<dbReference type="AlphaFoldDB" id="A0AA47JN23"/>
<evidence type="ECO:0000256" key="4">
    <source>
        <dbReference type="RuleBase" id="RU004003"/>
    </source>
</evidence>
<dbReference type="InterPro" id="IPR050810">
    <property type="entry name" value="Bact_Secretion_Sys_Channel"/>
</dbReference>
<organism evidence="7 8">
    <name type="scientific">Vibrio parahaemolyticus</name>
    <dbReference type="NCBI Taxonomy" id="670"/>
    <lineage>
        <taxon>Bacteria</taxon>
        <taxon>Pseudomonadati</taxon>
        <taxon>Pseudomonadota</taxon>
        <taxon>Gammaproteobacteria</taxon>
        <taxon>Vibrionales</taxon>
        <taxon>Vibrionaceae</taxon>
        <taxon>Vibrio</taxon>
    </lineage>
</organism>
<comment type="subcellular location">
    <subcellularLocation>
        <location evidence="1">Membrane</location>
    </subcellularLocation>
</comment>
<evidence type="ECO:0000256" key="3">
    <source>
        <dbReference type="ARBA" id="ARBA00023136"/>
    </source>
</evidence>
<dbReference type="PANTHER" id="PTHR30332:SF24">
    <property type="entry name" value="SECRETIN GSPD-RELATED"/>
    <property type="match status" value="1"/>
</dbReference>
<gene>
    <name evidence="7" type="ORF">O1Q84_26655</name>
</gene>
<dbReference type="Proteomes" id="UP001156560">
    <property type="component" value="Plasmid pHLA"/>
</dbReference>
<sequence length="545" mass="59115">MNNTLKLKALTLTIIALVSGCSTPGKDANRVATAQADAATETIQKHRLKPGIDQSVYSEDNNYVILGEPFKLKERQDLPEIFLTPSKFMSYRSKPLSDTIDYLNNKYASYGVYISFTSDAIKYLNQDSGSSKASGGTSDSTGDDLDVSALYTDTNKGSLLDGAKVSISLNFEKHVALKQVLDAIAAKTNLWWKYQSDGRVSFYRQETRHFRIDQYAGSTTLKSSINSSTSGGQQGEGTSSQTSSSHSYSFDRDLGKPMDQLLKGIKSIASEDAKVEVLPALSMVAVTDTPRKLRIVENFIDESNSTAGKMIRLDIELWELITTDESNYGIEQSIKYAKNDFELKIDGVPVGDAAKLGGLGLSIGDGSFKGTEMALKALQGTKSLSLKKSITTTVPNNDVIPVQFVNEKKYADKIDQSVSGDVVTQSASTDTTTNGIVFLASPRVNSDGTIAVRIVTDVSTLNAIDPLEVGNTQLQLTDRTVTAMVSARNIRSGETMVMTGFEQVIDNGQNQSVLGDLLWMFGGNDSNAKTRSVMLVIITPHIEKV</sequence>
<dbReference type="Pfam" id="PF00263">
    <property type="entry name" value="Secretin"/>
    <property type="match status" value="1"/>
</dbReference>
<proteinExistence type="inferred from homology"/>
<dbReference type="InterPro" id="IPR004846">
    <property type="entry name" value="T2SS/T3SS_dom"/>
</dbReference>
<evidence type="ECO:0000256" key="5">
    <source>
        <dbReference type="SAM" id="MobiDB-lite"/>
    </source>
</evidence>
<dbReference type="RefSeq" id="WP_025634122.1">
    <property type="nucleotide sequence ID" value="NZ_CP114196.1"/>
</dbReference>
<keyword evidence="3" id="KW-0472">Membrane</keyword>
<evidence type="ECO:0000256" key="1">
    <source>
        <dbReference type="ARBA" id="ARBA00004370"/>
    </source>
</evidence>
<dbReference type="PANTHER" id="PTHR30332">
    <property type="entry name" value="PROBABLE GENERAL SECRETION PATHWAY PROTEIN D"/>
    <property type="match status" value="1"/>
</dbReference>
<dbReference type="GO" id="GO:0009306">
    <property type="term" value="P:protein secretion"/>
    <property type="evidence" value="ECO:0007669"/>
    <property type="project" value="InterPro"/>
</dbReference>
<feature type="compositionally biased region" description="Low complexity" evidence="5">
    <location>
        <begin position="227"/>
        <end position="248"/>
    </location>
</feature>
<geneLocation type="plasmid" evidence="7 8">
    <name>pHLA</name>
</geneLocation>
<keyword evidence="7" id="KW-0614">Plasmid</keyword>
<keyword evidence="2" id="KW-0732">Signal</keyword>
<dbReference type="EMBL" id="CP114196">
    <property type="protein sequence ID" value="WAT93819.1"/>
    <property type="molecule type" value="Genomic_DNA"/>
</dbReference>
<dbReference type="GO" id="GO:0015627">
    <property type="term" value="C:type II protein secretion system complex"/>
    <property type="evidence" value="ECO:0007669"/>
    <property type="project" value="TreeGrafter"/>
</dbReference>
<comment type="similarity">
    <text evidence="4">Belongs to the bacterial secretin family.</text>
</comment>
<protein>
    <recommendedName>
        <fullName evidence="6">Type II/III secretion system secretin-like domain-containing protein</fullName>
    </recommendedName>
</protein>
<feature type="region of interest" description="Disordered" evidence="5">
    <location>
        <begin position="223"/>
        <end position="251"/>
    </location>
</feature>
<evidence type="ECO:0000259" key="6">
    <source>
        <dbReference type="Pfam" id="PF00263"/>
    </source>
</evidence>
<reference evidence="7" key="1">
    <citation type="submission" date="2022-12" db="EMBL/GenBank/DDBJ databases">
        <title>Vibrio parahaemolyticus become highly virulent by producing novel Tc toxins.</title>
        <authorList>
            <person name="Yang F."/>
            <person name="You Y."/>
            <person name="Lai Q."/>
            <person name="Xu L."/>
            <person name="Li F."/>
        </authorList>
    </citation>
    <scope>NUCLEOTIDE SEQUENCE</scope>
    <source>
        <strain evidence="7">Vp-HL-202005</strain>
        <plasmid evidence="7">pHLA</plasmid>
    </source>
</reference>
<evidence type="ECO:0000313" key="8">
    <source>
        <dbReference type="Proteomes" id="UP001156560"/>
    </source>
</evidence>
<accession>A0AA47JN23</accession>
<evidence type="ECO:0000313" key="7">
    <source>
        <dbReference type="EMBL" id="WAT93819.1"/>
    </source>
</evidence>
<dbReference type="PROSITE" id="PS51257">
    <property type="entry name" value="PROKAR_LIPOPROTEIN"/>
    <property type="match status" value="1"/>
</dbReference>
<dbReference type="GO" id="GO:0016020">
    <property type="term" value="C:membrane"/>
    <property type="evidence" value="ECO:0007669"/>
    <property type="project" value="UniProtKB-SubCell"/>
</dbReference>